<dbReference type="EMBL" id="SRSF01000004">
    <property type="protein sequence ID" value="THH39516.1"/>
    <property type="molecule type" value="Genomic_DNA"/>
</dbReference>
<feature type="binding site" evidence="7">
    <location>
        <position position="12"/>
    </location>
    <ligand>
        <name>substrate</name>
    </ligand>
</feature>
<protein>
    <submittedName>
        <fullName evidence="8">HAD family hydrolase</fullName>
    </submittedName>
</protein>
<evidence type="ECO:0000256" key="5">
    <source>
        <dbReference type="ARBA" id="ARBA00022801"/>
    </source>
</evidence>
<dbReference type="AlphaFoldDB" id="A0A4S4NIE0"/>
<gene>
    <name evidence="8" type="ORF">E4021_12260</name>
</gene>
<comment type="subunit">
    <text evidence="3">Homotetramer.</text>
</comment>
<dbReference type="PANTHER" id="PTHR21485:SF3">
    <property type="entry name" value="N-ACYLNEURAMINATE CYTIDYLYLTRANSFERASE"/>
    <property type="match status" value="1"/>
</dbReference>
<keyword evidence="9" id="KW-1185">Reference proteome</keyword>
<dbReference type="OrthoDB" id="9805604at2"/>
<dbReference type="InterPro" id="IPR010023">
    <property type="entry name" value="KdsC_fam"/>
</dbReference>
<dbReference type="SUPFAM" id="SSF56784">
    <property type="entry name" value="HAD-like"/>
    <property type="match status" value="1"/>
</dbReference>
<dbReference type="PIRSF" id="PIRSF006118">
    <property type="entry name" value="KDO8-P_Ptase"/>
    <property type="match status" value="1"/>
</dbReference>
<dbReference type="InterPro" id="IPR036412">
    <property type="entry name" value="HAD-like_sf"/>
</dbReference>
<evidence type="ECO:0000256" key="4">
    <source>
        <dbReference type="ARBA" id="ARBA00022723"/>
    </source>
</evidence>
<dbReference type="InterPro" id="IPR050793">
    <property type="entry name" value="CMP-NeuNAc_synthase"/>
</dbReference>
<evidence type="ECO:0000256" key="3">
    <source>
        <dbReference type="ARBA" id="ARBA00011881"/>
    </source>
</evidence>
<keyword evidence="5 8" id="KW-0378">Hydrolase</keyword>
<evidence type="ECO:0000313" key="9">
    <source>
        <dbReference type="Proteomes" id="UP000308528"/>
    </source>
</evidence>
<dbReference type="PANTHER" id="PTHR21485">
    <property type="entry name" value="HAD SUPERFAMILY MEMBERS CMAS AND KDSC"/>
    <property type="match status" value="1"/>
</dbReference>
<name>A0A4S4NIE0_9BACT</name>
<dbReference type="GO" id="GO:0008781">
    <property type="term" value="F:N-acylneuraminate cytidylyltransferase activity"/>
    <property type="evidence" value="ECO:0007669"/>
    <property type="project" value="TreeGrafter"/>
</dbReference>
<keyword evidence="6 7" id="KW-0460">Magnesium</keyword>
<evidence type="ECO:0000256" key="6">
    <source>
        <dbReference type="ARBA" id="ARBA00022842"/>
    </source>
</evidence>
<reference evidence="8 9" key="1">
    <citation type="submission" date="2019-04" db="EMBL/GenBank/DDBJ databases">
        <title>Lewinella litorea sp. nov., isolated from a marine sand.</title>
        <authorList>
            <person name="Yoon J.-H."/>
        </authorList>
    </citation>
    <scope>NUCLEOTIDE SEQUENCE [LARGE SCALE GENOMIC DNA]</scope>
    <source>
        <strain evidence="8 9">HSMS-39</strain>
    </source>
</reference>
<feature type="binding site" evidence="7">
    <location>
        <position position="10"/>
    </location>
    <ligand>
        <name>Mg(2+)</name>
        <dbReference type="ChEBI" id="CHEBI:18420"/>
    </ligand>
</feature>
<evidence type="ECO:0000313" key="8">
    <source>
        <dbReference type="EMBL" id="THH39516.1"/>
    </source>
</evidence>
<dbReference type="FunFam" id="3.40.50.1000:FF:000029">
    <property type="entry name" value="3-deoxy-D-manno-octulosonate 8-phosphate phosphatase KdsC"/>
    <property type="match status" value="1"/>
</dbReference>
<evidence type="ECO:0000256" key="2">
    <source>
        <dbReference type="ARBA" id="ARBA00005893"/>
    </source>
</evidence>
<sequence>MHNIKLFITDIDGVWTDGGMYYDQSGNELKKFNTSDSAGVLFLRLLGIPTAIITGENTEIVKRRAAKLQIDHLYLGVTDKVAVADTLCKQLNININEVAYIGDDINDILLLEQVGLSACPENGPGYVKKIVDWVIPVRGGDGAFRSFVEEYLERNNLLDIVLERYLSSRKSQLNQ</sequence>
<dbReference type="GO" id="GO:0046872">
    <property type="term" value="F:metal ion binding"/>
    <property type="evidence" value="ECO:0007669"/>
    <property type="project" value="UniProtKB-KW"/>
</dbReference>
<dbReference type="RefSeq" id="WP_136459650.1">
    <property type="nucleotide sequence ID" value="NZ_SRSF01000004.1"/>
</dbReference>
<organism evidence="8 9">
    <name type="scientific">Neolewinella litorea</name>
    <dbReference type="NCBI Taxonomy" id="2562452"/>
    <lineage>
        <taxon>Bacteria</taxon>
        <taxon>Pseudomonadati</taxon>
        <taxon>Bacteroidota</taxon>
        <taxon>Saprospiria</taxon>
        <taxon>Saprospirales</taxon>
        <taxon>Lewinellaceae</taxon>
        <taxon>Neolewinella</taxon>
    </lineage>
</organism>
<evidence type="ECO:0000256" key="1">
    <source>
        <dbReference type="ARBA" id="ARBA00001946"/>
    </source>
</evidence>
<dbReference type="Pfam" id="PF08282">
    <property type="entry name" value="Hydrolase_3"/>
    <property type="match status" value="1"/>
</dbReference>
<dbReference type="GO" id="GO:0016788">
    <property type="term" value="F:hydrolase activity, acting on ester bonds"/>
    <property type="evidence" value="ECO:0007669"/>
    <property type="project" value="InterPro"/>
</dbReference>
<dbReference type="Proteomes" id="UP000308528">
    <property type="component" value="Unassembled WGS sequence"/>
</dbReference>
<dbReference type="Gene3D" id="3.40.50.1000">
    <property type="entry name" value="HAD superfamily/HAD-like"/>
    <property type="match status" value="1"/>
</dbReference>
<dbReference type="SFLD" id="SFLDG01138">
    <property type="entry name" value="C1.6.2:_Deoxy-d-mannose-octulo"/>
    <property type="match status" value="1"/>
</dbReference>
<keyword evidence="4 7" id="KW-0479">Metal-binding</keyword>
<dbReference type="SFLD" id="SFLDG01136">
    <property type="entry name" value="C1.6:_Phosphoserine_Phosphatas"/>
    <property type="match status" value="1"/>
</dbReference>
<comment type="caution">
    <text evidence="8">The sequence shown here is derived from an EMBL/GenBank/DDBJ whole genome shotgun (WGS) entry which is preliminary data.</text>
</comment>
<comment type="similarity">
    <text evidence="2">Belongs to the KdsC family.</text>
</comment>
<accession>A0A4S4NIE0</accession>
<comment type="cofactor">
    <cofactor evidence="1 7">
        <name>Mg(2+)</name>
        <dbReference type="ChEBI" id="CHEBI:18420"/>
    </cofactor>
</comment>
<dbReference type="NCBIfam" id="TIGR01670">
    <property type="entry name" value="KdsC-phosphatas"/>
    <property type="match status" value="1"/>
</dbReference>
<dbReference type="CDD" id="cd01630">
    <property type="entry name" value="HAD_KDO-like"/>
    <property type="match status" value="1"/>
</dbReference>
<evidence type="ECO:0000256" key="7">
    <source>
        <dbReference type="PIRSR" id="PIRSR006118-2"/>
    </source>
</evidence>
<feature type="binding site" evidence="7">
    <location>
        <position position="103"/>
    </location>
    <ligand>
        <name>Mg(2+)</name>
        <dbReference type="ChEBI" id="CHEBI:18420"/>
    </ligand>
</feature>
<dbReference type="InterPro" id="IPR023214">
    <property type="entry name" value="HAD_sf"/>
</dbReference>
<dbReference type="SFLD" id="SFLDS00003">
    <property type="entry name" value="Haloacid_Dehalogenase"/>
    <property type="match status" value="1"/>
</dbReference>
<proteinExistence type="inferred from homology"/>